<dbReference type="eggNOG" id="COG1639">
    <property type="taxonomic scope" value="Bacteria"/>
</dbReference>
<gene>
    <name evidence="2" type="ordered locus">WS1876</name>
</gene>
<proteinExistence type="predicted"/>
<dbReference type="InterPro" id="IPR013976">
    <property type="entry name" value="HDOD"/>
</dbReference>
<protein>
    <recommendedName>
        <fullName evidence="1">HDOD domain-containing protein</fullName>
    </recommendedName>
</protein>
<dbReference type="KEGG" id="wsu:WS1876"/>
<dbReference type="Proteomes" id="UP000000422">
    <property type="component" value="Chromosome"/>
</dbReference>
<dbReference type="HOGENOM" id="CLU_048246_5_0_7"/>
<evidence type="ECO:0000313" key="2">
    <source>
        <dbReference type="EMBL" id="CAE10886.1"/>
    </source>
</evidence>
<dbReference type="AlphaFoldDB" id="Q7MQZ5"/>
<keyword evidence="3" id="KW-1185">Reference proteome</keyword>
<dbReference type="Pfam" id="PF08668">
    <property type="entry name" value="HDOD"/>
    <property type="match status" value="1"/>
</dbReference>
<dbReference type="PROSITE" id="PS51833">
    <property type="entry name" value="HDOD"/>
    <property type="match status" value="1"/>
</dbReference>
<dbReference type="PANTHER" id="PTHR33525:SF3">
    <property type="entry name" value="RIBONUCLEASE Y"/>
    <property type="match status" value="1"/>
</dbReference>
<dbReference type="RefSeq" id="WP_011139669.1">
    <property type="nucleotide sequence ID" value="NC_005090.1"/>
</dbReference>
<dbReference type="STRING" id="273121.WS1876"/>
<organism evidence="3">
    <name type="scientific">Wolinella succinogenes (strain ATCC 29543 / DSM 1740 / CCUG 13145 / JCM 31913 / LMG 7466 / NCTC 11488 / FDC 602W)</name>
    <name type="common">Vibrio succinogenes</name>
    <dbReference type="NCBI Taxonomy" id="273121"/>
    <lineage>
        <taxon>Bacteria</taxon>
        <taxon>Pseudomonadati</taxon>
        <taxon>Campylobacterota</taxon>
        <taxon>Epsilonproteobacteria</taxon>
        <taxon>Campylobacterales</taxon>
        <taxon>Helicobacteraceae</taxon>
        <taxon>Wolinella</taxon>
    </lineage>
</organism>
<dbReference type="Gene3D" id="1.10.3210.10">
    <property type="entry name" value="Hypothetical protein af1432"/>
    <property type="match status" value="1"/>
</dbReference>
<dbReference type="InterPro" id="IPR052340">
    <property type="entry name" value="RNase_Y/CdgJ"/>
</dbReference>
<feature type="domain" description="HDOD" evidence="1">
    <location>
        <begin position="12"/>
        <end position="211"/>
    </location>
</feature>
<evidence type="ECO:0000259" key="1">
    <source>
        <dbReference type="PROSITE" id="PS51833"/>
    </source>
</evidence>
<reference evidence="2 3" key="1">
    <citation type="journal article" date="2003" name="Proc. Natl. Acad. Sci. U.S.A.">
        <title>Complete genome sequence and analysis of Wolinella succinogenes.</title>
        <authorList>
            <person name="Baar C."/>
            <person name="Eppinger M."/>
            <person name="Raddatz G."/>
            <person name="Simon JM."/>
            <person name="Lanz C."/>
            <person name="Klimmek O."/>
            <person name="Nandakumar R."/>
            <person name="Gross R."/>
            <person name="Rosinus A."/>
            <person name="Keller H."/>
            <person name="Jagtap P."/>
            <person name="Linke B."/>
            <person name="Meyer F."/>
            <person name="Lederer H."/>
            <person name="Schuster S.C."/>
        </authorList>
    </citation>
    <scope>NUCLEOTIDE SEQUENCE [LARGE SCALE GENOMIC DNA]</scope>
    <source>
        <strain evidence="3">ATCC 29543 / DSM 1740 / CCUG 13145 / JCM 31913 / LMG 7466 / NCTC 11488 / FDC 602W</strain>
    </source>
</reference>
<dbReference type="PANTHER" id="PTHR33525">
    <property type="match status" value="1"/>
</dbReference>
<accession>Q7MQZ5</accession>
<dbReference type="EMBL" id="BX571662">
    <property type="protein sequence ID" value="CAE10886.1"/>
    <property type="molecule type" value="Genomic_DNA"/>
</dbReference>
<dbReference type="SUPFAM" id="SSF109604">
    <property type="entry name" value="HD-domain/PDEase-like"/>
    <property type="match status" value="1"/>
</dbReference>
<name>Q7MQZ5_WOLSU</name>
<evidence type="ECO:0000313" key="3">
    <source>
        <dbReference type="Proteomes" id="UP000000422"/>
    </source>
</evidence>
<sequence>MNEDIIRQIKSLPPMPDAVRQIQLICNNPSSSVADLIKVVEKDPPLTANLLKAANSPLYGFSREITTIAQAVTLFGMATVKGFAIASAVKSSFKMDLSPYGLTAADFIRISEEQSGFMVRWFGRVNRGMLDILAPASFLLEIGVVVLSEQAKQTGRSRELHERLLGRGETPVSEVEKEFFGMSSFEVAALLFEHWNFEEMMTSAIAHIQNPAQAPEKTRPYAYPLALVRMIISLYEAYTPDRLEAARGLLAEAGLKEEGFMEAIPLERRPKSS</sequence>